<gene>
    <name evidence="1" type="ORF">EHS24_008238</name>
</gene>
<dbReference type="OrthoDB" id="2328924at2759"/>
<dbReference type="RefSeq" id="XP_028476489.1">
    <property type="nucleotide sequence ID" value="XM_028623556.1"/>
</dbReference>
<organism evidence="1 2">
    <name type="scientific">Apiotrichum porosum</name>
    <dbReference type="NCBI Taxonomy" id="105984"/>
    <lineage>
        <taxon>Eukaryota</taxon>
        <taxon>Fungi</taxon>
        <taxon>Dikarya</taxon>
        <taxon>Basidiomycota</taxon>
        <taxon>Agaricomycotina</taxon>
        <taxon>Tremellomycetes</taxon>
        <taxon>Trichosporonales</taxon>
        <taxon>Trichosporonaceae</taxon>
        <taxon>Apiotrichum</taxon>
    </lineage>
</organism>
<evidence type="ECO:0000313" key="2">
    <source>
        <dbReference type="Proteomes" id="UP000279236"/>
    </source>
</evidence>
<dbReference type="PANTHER" id="PTHR40128:SF1">
    <property type="entry name" value="PHYTANOYL-COA HYDROXYLASE"/>
    <property type="match status" value="1"/>
</dbReference>
<dbReference type="InterPro" id="IPR008775">
    <property type="entry name" value="Phytyl_CoA_dOase-like"/>
</dbReference>
<sequence>MTISDISRYPDPVATVPTKVRAGGERVVDGWDIDSLSIEGNEGGRIPSHHLSWLKSLPADAPIEDIRAAYQRDGVVHIRGLLPREQVLGVRKTFFEFVQHTGILKEGTDPVEGIYSGLGSQNLPATATIDDRRESDDLLQDVRTVANYEPFIKDFVDDPKIFDMARRIKSEWREPFRFRQQVLRTNVPYAYRCATRVHYDQMYLRGMEPDALTAWIPIGDISPVGGGLMYLEDSVPLGQEIETGFYHLNRDLPEEDQLDAFNVNMLQGGGLTRDCNMFATQTKRRWLIADYKAGDVVFHDCYAIHCSANNEDPEERIRFATDVRFADRQAAFEDRWWGV</sequence>
<keyword evidence="2" id="KW-1185">Reference proteome</keyword>
<dbReference type="Gene3D" id="2.60.120.620">
    <property type="entry name" value="q2cbj1_9rhob like domain"/>
    <property type="match status" value="1"/>
</dbReference>
<dbReference type="EMBL" id="RSCE01000006">
    <property type="protein sequence ID" value="RSH82034.1"/>
    <property type="molecule type" value="Genomic_DNA"/>
</dbReference>
<dbReference type="SUPFAM" id="SSF51197">
    <property type="entry name" value="Clavaminate synthase-like"/>
    <property type="match status" value="1"/>
</dbReference>
<protein>
    <submittedName>
        <fullName evidence="1">Uncharacterized protein</fullName>
    </submittedName>
</protein>
<dbReference type="STRING" id="105984.A0A427XT67"/>
<dbReference type="PANTHER" id="PTHR40128">
    <property type="entry name" value="EXPRESSED PROTEIN"/>
    <property type="match status" value="1"/>
</dbReference>
<dbReference type="Proteomes" id="UP000279236">
    <property type="component" value="Unassembled WGS sequence"/>
</dbReference>
<accession>A0A427XT67</accession>
<comment type="caution">
    <text evidence="1">The sequence shown here is derived from an EMBL/GenBank/DDBJ whole genome shotgun (WGS) entry which is preliminary data.</text>
</comment>
<dbReference type="Pfam" id="PF05721">
    <property type="entry name" value="PhyH"/>
    <property type="match status" value="1"/>
</dbReference>
<name>A0A427XT67_9TREE</name>
<reference evidence="1 2" key="1">
    <citation type="submission" date="2018-11" db="EMBL/GenBank/DDBJ databases">
        <title>Genome sequence of Apiotrichum porosum DSM 27194.</title>
        <authorList>
            <person name="Aliyu H."/>
            <person name="Gorte O."/>
            <person name="Ochsenreither K."/>
        </authorList>
    </citation>
    <scope>NUCLEOTIDE SEQUENCE [LARGE SCALE GENOMIC DNA]</scope>
    <source>
        <strain evidence="1 2">DSM 27194</strain>
    </source>
</reference>
<proteinExistence type="predicted"/>
<evidence type="ECO:0000313" key="1">
    <source>
        <dbReference type="EMBL" id="RSH82034.1"/>
    </source>
</evidence>
<dbReference type="AlphaFoldDB" id="A0A427XT67"/>
<dbReference type="GeneID" id="39592781"/>